<protein>
    <submittedName>
        <fullName evidence="1">Uncharacterized protein</fullName>
    </submittedName>
</protein>
<sequence>MEEAFVDSPVGNQDDEDVMVVSYTTSKSRKRTRTILAALEKKRVVLVCGDDVDESEEEVVAKVLRERSKNKLKVNDNRNRINNRRIARNVKDFSTEGMDFYSKEHRARWKFGCARNIRLERFLYEITYNNQTYIDILQDARLLGILTEIGVYWPQLLRKFVCNLSEEIVDPASSMSHKVKLQGHIFSFSPALINKHYGMNNEGIT</sequence>
<evidence type="ECO:0000313" key="2">
    <source>
        <dbReference type="Proteomes" id="UP001454036"/>
    </source>
</evidence>
<accession>A0AAV3PJT3</accession>
<keyword evidence="2" id="KW-1185">Reference proteome</keyword>
<dbReference type="Proteomes" id="UP001454036">
    <property type="component" value="Unassembled WGS sequence"/>
</dbReference>
<evidence type="ECO:0000313" key="1">
    <source>
        <dbReference type="EMBL" id="GAA0151914.1"/>
    </source>
</evidence>
<proteinExistence type="predicted"/>
<organism evidence="1 2">
    <name type="scientific">Lithospermum erythrorhizon</name>
    <name type="common">Purple gromwell</name>
    <name type="synonym">Lithospermum officinale var. erythrorhizon</name>
    <dbReference type="NCBI Taxonomy" id="34254"/>
    <lineage>
        <taxon>Eukaryota</taxon>
        <taxon>Viridiplantae</taxon>
        <taxon>Streptophyta</taxon>
        <taxon>Embryophyta</taxon>
        <taxon>Tracheophyta</taxon>
        <taxon>Spermatophyta</taxon>
        <taxon>Magnoliopsida</taxon>
        <taxon>eudicotyledons</taxon>
        <taxon>Gunneridae</taxon>
        <taxon>Pentapetalae</taxon>
        <taxon>asterids</taxon>
        <taxon>lamiids</taxon>
        <taxon>Boraginales</taxon>
        <taxon>Boraginaceae</taxon>
        <taxon>Boraginoideae</taxon>
        <taxon>Lithospermeae</taxon>
        <taxon>Lithospermum</taxon>
    </lineage>
</organism>
<name>A0AAV3PJT3_LITER</name>
<dbReference type="EMBL" id="BAABME010017926">
    <property type="protein sequence ID" value="GAA0151914.1"/>
    <property type="molecule type" value="Genomic_DNA"/>
</dbReference>
<dbReference type="AlphaFoldDB" id="A0AAV3PJT3"/>
<reference evidence="1 2" key="1">
    <citation type="submission" date="2024-01" db="EMBL/GenBank/DDBJ databases">
        <title>The complete chloroplast genome sequence of Lithospermum erythrorhizon: insights into the phylogenetic relationship among Boraginaceae species and the maternal lineages of purple gromwells.</title>
        <authorList>
            <person name="Okada T."/>
            <person name="Watanabe K."/>
        </authorList>
    </citation>
    <scope>NUCLEOTIDE SEQUENCE [LARGE SCALE GENOMIC DNA]</scope>
</reference>
<comment type="caution">
    <text evidence="1">The sequence shown here is derived from an EMBL/GenBank/DDBJ whole genome shotgun (WGS) entry which is preliminary data.</text>
</comment>
<gene>
    <name evidence="1" type="ORF">LIER_37382</name>
</gene>